<comment type="caution">
    <text evidence="9">The sequence shown here is derived from an EMBL/GenBank/DDBJ whole genome shotgun (WGS) entry which is preliminary data.</text>
</comment>
<dbReference type="SUPFAM" id="SSF64518">
    <property type="entry name" value="Phase 1 flagellin"/>
    <property type="match status" value="1"/>
</dbReference>
<evidence type="ECO:0000259" key="8">
    <source>
        <dbReference type="Pfam" id="PF22638"/>
    </source>
</evidence>
<evidence type="ECO:0000256" key="1">
    <source>
        <dbReference type="ARBA" id="ARBA00004365"/>
    </source>
</evidence>
<dbReference type="EMBL" id="DSDO01000384">
    <property type="protein sequence ID" value="HDR47171.1"/>
    <property type="molecule type" value="Genomic_DNA"/>
</dbReference>
<keyword evidence="6" id="KW-0975">Bacterial flagellum</keyword>
<feature type="non-terminal residue" evidence="9">
    <location>
        <position position="1"/>
    </location>
</feature>
<accession>A0A831LF19</accession>
<evidence type="ECO:0000256" key="6">
    <source>
        <dbReference type="ARBA" id="ARBA00023143"/>
    </source>
</evidence>
<comment type="similarity">
    <text evidence="3">Belongs to the flagella basal body rod proteins family.</text>
</comment>
<dbReference type="GO" id="GO:0009424">
    <property type="term" value="C:bacterial-type flagellum hook"/>
    <property type="evidence" value="ECO:0007669"/>
    <property type="project" value="InterPro"/>
</dbReference>
<evidence type="ECO:0000256" key="3">
    <source>
        <dbReference type="ARBA" id="ARBA00009677"/>
    </source>
</evidence>
<organism evidence="9">
    <name type="scientific">Geoalkalibacter subterraneus</name>
    <dbReference type="NCBI Taxonomy" id="483547"/>
    <lineage>
        <taxon>Bacteria</taxon>
        <taxon>Pseudomonadati</taxon>
        <taxon>Thermodesulfobacteriota</taxon>
        <taxon>Desulfuromonadia</taxon>
        <taxon>Desulfuromonadales</taxon>
        <taxon>Geoalkalibacteraceae</taxon>
        <taxon>Geoalkalibacter</taxon>
    </lineage>
</organism>
<keyword evidence="9" id="KW-0282">Flagellum</keyword>
<evidence type="ECO:0000256" key="4">
    <source>
        <dbReference type="ARBA" id="ARBA00016244"/>
    </source>
</evidence>
<name>A0A831LF19_9BACT</name>
<dbReference type="Pfam" id="PF22638">
    <property type="entry name" value="FlgK_D1"/>
    <property type="match status" value="1"/>
</dbReference>
<evidence type="ECO:0000256" key="5">
    <source>
        <dbReference type="ARBA" id="ARBA00022525"/>
    </source>
</evidence>
<dbReference type="GO" id="GO:0005576">
    <property type="term" value="C:extracellular region"/>
    <property type="evidence" value="ECO:0007669"/>
    <property type="project" value="UniProtKB-SubCell"/>
</dbReference>
<sequence>SGQLGEESSRAAPMAELERIFSVAENNLSTEIDSFFDSWKQLSANPAGQTERQIVLQRGDLLARSFDDAVTSLRGSQRNINASIESKITAINPVLQEIADLNLRISTVEISGQSANSDRDRRDMLIEQISRELGATYYEENGKVSLQLPGGQPLVQDTEAMTLEPQLDASLNLQLVLRTGPSSTTELSSDMVGGEFRGLMNVRDEIIPDRMAELDHLAFTLAEEVNTKHGAGYDRNGDPGLAFFAPGVEAGYAKAMKVNDALDTSLIAAGGDNTGIGDNRNALDIAALADDLTVMDGDDSFTGYFSKITSKVGIEAARAQTSAQGLEDAMVQIRNMRDATVGVSLEEEMVDLMQYQKGFEASAKFLAVVDELMESLLTLKR</sequence>
<evidence type="ECO:0000256" key="2">
    <source>
        <dbReference type="ARBA" id="ARBA00004613"/>
    </source>
</evidence>
<keyword evidence="9" id="KW-0966">Cell projection</keyword>
<dbReference type="GO" id="GO:0005198">
    <property type="term" value="F:structural molecule activity"/>
    <property type="evidence" value="ECO:0007669"/>
    <property type="project" value="InterPro"/>
</dbReference>
<dbReference type="Proteomes" id="UP000886162">
    <property type="component" value="Unassembled WGS sequence"/>
</dbReference>
<dbReference type="PANTHER" id="PTHR30033">
    <property type="entry name" value="FLAGELLAR HOOK-ASSOCIATED PROTEIN 1"/>
    <property type="match status" value="1"/>
</dbReference>
<dbReference type="GO" id="GO:0044780">
    <property type="term" value="P:bacterial-type flagellum assembly"/>
    <property type="evidence" value="ECO:0007669"/>
    <property type="project" value="InterPro"/>
</dbReference>
<dbReference type="InterPro" id="IPR010930">
    <property type="entry name" value="Flg_bb/hook_C_dom"/>
</dbReference>
<evidence type="ECO:0000313" key="9">
    <source>
        <dbReference type="EMBL" id="HDR47171.1"/>
    </source>
</evidence>
<dbReference type="PANTHER" id="PTHR30033:SF2">
    <property type="entry name" value="FLAGELLAR HOOK PROTEIN"/>
    <property type="match status" value="1"/>
</dbReference>
<proteinExistence type="inferred from homology"/>
<dbReference type="Pfam" id="PF06429">
    <property type="entry name" value="Flg_bbr_C"/>
    <property type="match status" value="1"/>
</dbReference>
<comment type="subcellular location">
    <subcellularLocation>
        <location evidence="1">Bacterial flagellum</location>
    </subcellularLocation>
    <subcellularLocation>
        <location evidence="2">Secreted</location>
    </subcellularLocation>
</comment>
<dbReference type="AlphaFoldDB" id="A0A831LF19"/>
<keyword evidence="5" id="KW-0964">Secreted</keyword>
<dbReference type="InterPro" id="IPR053927">
    <property type="entry name" value="FlgK_helical"/>
</dbReference>
<feature type="domain" description="Flagellar basal-body/hook protein C-terminal" evidence="7">
    <location>
        <begin position="342"/>
        <end position="379"/>
    </location>
</feature>
<gene>
    <name evidence="9" type="primary">flgK</name>
    <name evidence="9" type="ORF">ENN94_05650</name>
</gene>
<protein>
    <recommendedName>
        <fullName evidence="4">Flagellar hook-associated protein 1</fullName>
    </recommendedName>
</protein>
<keyword evidence="9" id="KW-0969">Cilium</keyword>
<evidence type="ECO:0000259" key="7">
    <source>
        <dbReference type="Pfam" id="PF06429"/>
    </source>
</evidence>
<feature type="domain" description="Flagellar hook-associated protein FlgK helical" evidence="8">
    <location>
        <begin position="14"/>
        <end position="244"/>
    </location>
</feature>
<dbReference type="InterPro" id="IPR002371">
    <property type="entry name" value="FlgK"/>
</dbReference>
<dbReference type="NCBIfam" id="TIGR02492">
    <property type="entry name" value="flgK_ends"/>
    <property type="match status" value="1"/>
</dbReference>
<reference evidence="9" key="1">
    <citation type="journal article" date="2020" name="mSystems">
        <title>Genome- and Community-Level Interaction Insights into Carbon Utilization and Element Cycling Functions of Hydrothermarchaeota in Hydrothermal Sediment.</title>
        <authorList>
            <person name="Zhou Z."/>
            <person name="Liu Y."/>
            <person name="Xu W."/>
            <person name="Pan J."/>
            <person name="Luo Z.H."/>
            <person name="Li M."/>
        </authorList>
    </citation>
    <scope>NUCLEOTIDE SEQUENCE [LARGE SCALE GENOMIC DNA]</scope>
    <source>
        <strain evidence="9">SpSt-1220</strain>
    </source>
</reference>